<dbReference type="InterPro" id="IPR002878">
    <property type="entry name" value="ChsH2_C"/>
</dbReference>
<sequence length="138" mass="14682">MQTIPDTSPASGTDGPGPARAYEDALAQGVFLIQKCNQCAGHIFYPRLVCTHCGADDLRAVEASGDAVVYSTTVVRQGAEEGGDYNVALVELAEGPRLMSRVENVDPERVAIGMKLRLSLKDEGGKPVVVFVPPEVRP</sequence>
<gene>
    <name evidence="3" type="ORF">SAMN05444142_104371</name>
</gene>
<dbReference type="EMBL" id="FQZZ01000004">
    <property type="protein sequence ID" value="SHK34062.1"/>
    <property type="molecule type" value="Genomic_DNA"/>
</dbReference>
<feature type="domain" description="ChsH2 C-terminal OB-fold" evidence="1">
    <location>
        <begin position="61"/>
        <end position="119"/>
    </location>
</feature>
<dbReference type="Gene3D" id="6.10.30.10">
    <property type="match status" value="1"/>
</dbReference>
<dbReference type="Pfam" id="PF12172">
    <property type="entry name" value="zf-ChsH2"/>
    <property type="match status" value="1"/>
</dbReference>
<organism evidence="3 4">
    <name type="scientific">Lutimaribacter pacificus</name>
    <dbReference type="NCBI Taxonomy" id="391948"/>
    <lineage>
        <taxon>Bacteria</taxon>
        <taxon>Pseudomonadati</taxon>
        <taxon>Pseudomonadota</taxon>
        <taxon>Alphaproteobacteria</taxon>
        <taxon>Rhodobacterales</taxon>
        <taxon>Roseobacteraceae</taxon>
        <taxon>Lutimaribacter</taxon>
    </lineage>
</organism>
<reference evidence="3 4" key="1">
    <citation type="submission" date="2016-11" db="EMBL/GenBank/DDBJ databases">
        <authorList>
            <person name="Varghese N."/>
            <person name="Submissions S."/>
        </authorList>
    </citation>
    <scope>NUCLEOTIDE SEQUENCE [LARGE SCALE GENOMIC DNA]</scope>
    <source>
        <strain evidence="3 4">DSM 29620</strain>
    </source>
</reference>
<evidence type="ECO:0008006" key="5">
    <source>
        <dbReference type="Google" id="ProtNLM"/>
    </source>
</evidence>
<evidence type="ECO:0000259" key="2">
    <source>
        <dbReference type="Pfam" id="PF12172"/>
    </source>
</evidence>
<protein>
    <recommendedName>
        <fullName evidence="5">DUF35 domain-containing protein</fullName>
    </recommendedName>
</protein>
<accession>A0A1H0HM27</accession>
<dbReference type="Proteomes" id="UP000324252">
    <property type="component" value="Unassembled WGS sequence"/>
</dbReference>
<dbReference type="AlphaFoldDB" id="A0A1H0HM27"/>
<evidence type="ECO:0000313" key="3">
    <source>
        <dbReference type="EMBL" id="SHK34062.1"/>
    </source>
</evidence>
<dbReference type="Pfam" id="PF01796">
    <property type="entry name" value="OB_ChsH2_C"/>
    <property type="match status" value="1"/>
</dbReference>
<dbReference type="RefSeq" id="WP_223228061.1">
    <property type="nucleotide sequence ID" value="NZ_FNIO01000004.1"/>
</dbReference>
<dbReference type="InterPro" id="IPR022002">
    <property type="entry name" value="ChsH2_Znr"/>
</dbReference>
<dbReference type="SUPFAM" id="SSF50249">
    <property type="entry name" value="Nucleic acid-binding proteins"/>
    <property type="match status" value="1"/>
</dbReference>
<feature type="domain" description="ChsH2 rubredoxin-like zinc ribbon" evidence="2">
    <location>
        <begin position="24"/>
        <end position="58"/>
    </location>
</feature>
<dbReference type="InterPro" id="IPR052513">
    <property type="entry name" value="Thioester_dehydratase-like"/>
</dbReference>
<proteinExistence type="predicted"/>
<dbReference type="PANTHER" id="PTHR34075:SF5">
    <property type="entry name" value="BLR3430 PROTEIN"/>
    <property type="match status" value="1"/>
</dbReference>
<evidence type="ECO:0000313" key="4">
    <source>
        <dbReference type="Proteomes" id="UP000324252"/>
    </source>
</evidence>
<dbReference type="PANTHER" id="PTHR34075">
    <property type="entry name" value="BLR3430 PROTEIN"/>
    <property type="match status" value="1"/>
</dbReference>
<keyword evidence="4" id="KW-1185">Reference proteome</keyword>
<evidence type="ECO:0000259" key="1">
    <source>
        <dbReference type="Pfam" id="PF01796"/>
    </source>
</evidence>
<dbReference type="InterPro" id="IPR012340">
    <property type="entry name" value="NA-bd_OB-fold"/>
</dbReference>
<name>A0A1H0HM27_9RHOB</name>